<dbReference type="AlphaFoldDB" id="A0A1H6HLY6"/>
<gene>
    <name evidence="2" type="ORF">SAMN02910265_00036</name>
</gene>
<name>A0A1H6HLY6_RUMFL</name>
<evidence type="ECO:0000256" key="1">
    <source>
        <dbReference type="SAM" id="Phobius"/>
    </source>
</evidence>
<dbReference type="OrthoDB" id="1859963at2"/>
<proteinExistence type="predicted"/>
<keyword evidence="1" id="KW-0472">Membrane</keyword>
<dbReference type="Proteomes" id="UP000183190">
    <property type="component" value="Unassembled WGS sequence"/>
</dbReference>
<keyword evidence="1" id="KW-1133">Transmembrane helix</keyword>
<organism evidence="2 3">
    <name type="scientific">Ruminococcus flavefaciens</name>
    <dbReference type="NCBI Taxonomy" id="1265"/>
    <lineage>
        <taxon>Bacteria</taxon>
        <taxon>Bacillati</taxon>
        <taxon>Bacillota</taxon>
        <taxon>Clostridia</taxon>
        <taxon>Eubacteriales</taxon>
        <taxon>Oscillospiraceae</taxon>
        <taxon>Ruminococcus</taxon>
    </lineage>
</organism>
<sequence>MIKGVNKKIIEINNPDSLYFEKAVLYVKPNVTILPEAISQKEAQRILSALIPDKQEKKHLSKYRKKLVLIGMILIIIALLFLK</sequence>
<dbReference type="RefSeq" id="WP_074713905.1">
    <property type="nucleotide sequence ID" value="NZ_FNWV01000001.1"/>
</dbReference>
<evidence type="ECO:0000313" key="2">
    <source>
        <dbReference type="EMBL" id="SEH36751.1"/>
    </source>
</evidence>
<dbReference type="EMBL" id="FNWV01000001">
    <property type="protein sequence ID" value="SEH36751.1"/>
    <property type="molecule type" value="Genomic_DNA"/>
</dbReference>
<accession>A0A1H6HLY6</accession>
<evidence type="ECO:0000313" key="3">
    <source>
        <dbReference type="Proteomes" id="UP000183190"/>
    </source>
</evidence>
<feature type="transmembrane region" description="Helical" evidence="1">
    <location>
        <begin position="67"/>
        <end position="82"/>
    </location>
</feature>
<reference evidence="2 3" key="1">
    <citation type="submission" date="2016-10" db="EMBL/GenBank/DDBJ databases">
        <authorList>
            <person name="de Groot N.N."/>
        </authorList>
    </citation>
    <scope>NUCLEOTIDE SEQUENCE [LARGE SCALE GENOMIC DNA]</scope>
    <source>
        <strain evidence="2 3">YAD2003</strain>
    </source>
</reference>
<protein>
    <submittedName>
        <fullName evidence="2">Uncharacterized protein</fullName>
    </submittedName>
</protein>
<keyword evidence="1" id="KW-0812">Transmembrane</keyword>